<keyword evidence="3" id="KW-1185">Reference proteome</keyword>
<evidence type="ECO:0000256" key="1">
    <source>
        <dbReference type="SAM" id="SignalP"/>
    </source>
</evidence>
<dbReference type="EMBL" id="BRZM01000078">
    <property type="protein sequence ID" value="GLD65283.1"/>
    <property type="molecule type" value="Genomic_DNA"/>
</dbReference>
<dbReference type="AlphaFoldDB" id="A0AAD3RDQ8"/>
<dbReference type="Proteomes" id="UP001279410">
    <property type="component" value="Unassembled WGS sequence"/>
</dbReference>
<evidence type="ECO:0000313" key="2">
    <source>
        <dbReference type="EMBL" id="GLD65283.1"/>
    </source>
</evidence>
<feature type="signal peptide" evidence="1">
    <location>
        <begin position="1"/>
        <end position="28"/>
    </location>
</feature>
<evidence type="ECO:0000313" key="3">
    <source>
        <dbReference type="Proteomes" id="UP001279410"/>
    </source>
</evidence>
<protein>
    <submittedName>
        <fullName evidence="2">ABV66070.1 apolipoprotein</fullName>
    </submittedName>
</protein>
<name>A0AAD3RDQ8_LATJO</name>
<keyword evidence="1" id="KW-0732">Signal</keyword>
<gene>
    <name evidence="2" type="ORF">AKAME5_001675900</name>
</gene>
<organism evidence="2 3">
    <name type="scientific">Lates japonicus</name>
    <name type="common">Japanese lates</name>
    <dbReference type="NCBI Taxonomy" id="270547"/>
    <lineage>
        <taxon>Eukaryota</taxon>
        <taxon>Metazoa</taxon>
        <taxon>Chordata</taxon>
        <taxon>Craniata</taxon>
        <taxon>Vertebrata</taxon>
        <taxon>Euteleostomi</taxon>
        <taxon>Actinopterygii</taxon>
        <taxon>Neopterygii</taxon>
        <taxon>Teleostei</taxon>
        <taxon>Neoteleostei</taxon>
        <taxon>Acanthomorphata</taxon>
        <taxon>Carangaria</taxon>
        <taxon>Carangaria incertae sedis</taxon>
        <taxon>Centropomidae</taxon>
        <taxon>Lates</taxon>
    </lineage>
</organism>
<proteinExistence type="predicted"/>
<feature type="chain" id="PRO_5041979854" evidence="1">
    <location>
        <begin position="29"/>
        <end position="291"/>
    </location>
</feature>
<comment type="caution">
    <text evidence="2">The sequence shown here is derived from an EMBL/GenBank/DDBJ whole genome shotgun (WGS) entry which is preliminary data.</text>
</comment>
<reference evidence="2" key="1">
    <citation type="submission" date="2022-08" db="EMBL/GenBank/DDBJ databases">
        <title>Genome sequencing of akame (Lates japonicus).</title>
        <authorList>
            <person name="Hashiguchi Y."/>
            <person name="Takahashi H."/>
        </authorList>
    </citation>
    <scope>NUCLEOTIDE SEQUENCE</scope>
    <source>
        <strain evidence="2">Kochi</strain>
    </source>
</reference>
<sequence>MTEEEEMQTKVLIFGLILLTQACGPLLAQTPAPEQTDSPGLLQRLVERARAAKAKVQDMGGTALGFFGAYYEDHIQPVTGSYADWVSDVRGSMWEKIQTAVDNYVPFRATNAIPPYIILSRCEFRVTDNSLSEKTVTSWICTSNTPAEMNAKYAFALILALQVSMSLCDIPAPSQELVDKYNSMKSVFYKRLLNAYGKLQGVAAPLVEKFGEGEHGQNARNFIEELQTKPEFQALVKVGSGLGEEAGPLLDRARTSALGMYEAYLRPHVGNYLSDAIDHIKVYLDKYMPAE</sequence>
<accession>A0AAD3RDQ8</accession>